<protein>
    <submittedName>
        <fullName evidence="1">Uncharacterized protein</fullName>
    </submittedName>
</protein>
<dbReference type="EMBL" id="ML996687">
    <property type="protein sequence ID" value="KAF2405231.1"/>
    <property type="molecule type" value="Genomic_DNA"/>
</dbReference>
<dbReference type="Proteomes" id="UP000799640">
    <property type="component" value="Unassembled WGS sequence"/>
</dbReference>
<sequence length="173" mass="19933">MRRCSVDTYIRTLRGNSTAQVTPHTTSRLLRRERKLTEHHELRRLLRVRGRESNMGAKVEGTVGGCVMAMELRTFDLSELVSRRRQDWINQVHVFHPLMDICDMYASVKVELGKVDLMELFDKLTSSTRCYPNKSRDRISTAGPRLAVKEYERIRPTILLPIPPEKEPSAVGV</sequence>
<keyword evidence="2" id="KW-1185">Reference proteome</keyword>
<evidence type="ECO:0000313" key="1">
    <source>
        <dbReference type="EMBL" id="KAF2405231.1"/>
    </source>
</evidence>
<evidence type="ECO:0000313" key="2">
    <source>
        <dbReference type="Proteomes" id="UP000799640"/>
    </source>
</evidence>
<name>A0A6G1IAK9_9PEZI</name>
<gene>
    <name evidence="1" type="ORF">EJ06DRAFT_525762</name>
</gene>
<proteinExistence type="predicted"/>
<dbReference type="AlphaFoldDB" id="A0A6G1IAK9"/>
<organism evidence="1 2">
    <name type="scientific">Trichodelitschia bisporula</name>
    <dbReference type="NCBI Taxonomy" id="703511"/>
    <lineage>
        <taxon>Eukaryota</taxon>
        <taxon>Fungi</taxon>
        <taxon>Dikarya</taxon>
        <taxon>Ascomycota</taxon>
        <taxon>Pezizomycotina</taxon>
        <taxon>Dothideomycetes</taxon>
        <taxon>Dothideomycetes incertae sedis</taxon>
        <taxon>Phaeotrichales</taxon>
        <taxon>Phaeotrichaceae</taxon>
        <taxon>Trichodelitschia</taxon>
    </lineage>
</organism>
<accession>A0A6G1IAK9</accession>
<reference evidence="1" key="1">
    <citation type="journal article" date="2020" name="Stud. Mycol.">
        <title>101 Dothideomycetes genomes: a test case for predicting lifestyles and emergence of pathogens.</title>
        <authorList>
            <person name="Haridas S."/>
            <person name="Albert R."/>
            <person name="Binder M."/>
            <person name="Bloem J."/>
            <person name="Labutti K."/>
            <person name="Salamov A."/>
            <person name="Andreopoulos B."/>
            <person name="Baker S."/>
            <person name="Barry K."/>
            <person name="Bills G."/>
            <person name="Bluhm B."/>
            <person name="Cannon C."/>
            <person name="Castanera R."/>
            <person name="Culley D."/>
            <person name="Daum C."/>
            <person name="Ezra D."/>
            <person name="Gonzalez J."/>
            <person name="Henrissat B."/>
            <person name="Kuo A."/>
            <person name="Liang C."/>
            <person name="Lipzen A."/>
            <person name="Lutzoni F."/>
            <person name="Magnuson J."/>
            <person name="Mondo S."/>
            <person name="Nolan M."/>
            <person name="Ohm R."/>
            <person name="Pangilinan J."/>
            <person name="Park H.-J."/>
            <person name="Ramirez L."/>
            <person name="Alfaro M."/>
            <person name="Sun H."/>
            <person name="Tritt A."/>
            <person name="Yoshinaga Y."/>
            <person name="Zwiers L.-H."/>
            <person name="Turgeon B."/>
            <person name="Goodwin S."/>
            <person name="Spatafora J."/>
            <person name="Crous P."/>
            <person name="Grigoriev I."/>
        </authorList>
    </citation>
    <scope>NUCLEOTIDE SEQUENCE</scope>
    <source>
        <strain evidence="1">CBS 262.69</strain>
    </source>
</reference>